<dbReference type="GeneID" id="69471006"/>
<reference evidence="2" key="1">
    <citation type="submission" date="2019-11" db="EMBL/GenBank/DDBJ databases">
        <authorList>
            <person name="Feng L."/>
        </authorList>
    </citation>
    <scope>NUCLEOTIDE SEQUENCE</scope>
    <source>
        <strain evidence="2">AcaccaeLFYP115</strain>
    </source>
</reference>
<feature type="domain" description="DUF6472" evidence="1">
    <location>
        <begin position="6"/>
        <end position="62"/>
    </location>
</feature>
<evidence type="ECO:0000313" key="2">
    <source>
        <dbReference type="EMBL" id="VYS99975.1"/>
    </source>
</evidence>
<dbReference type="InterPro" id="IPR045525">
    <property type="entry name" value="DUF6472"/>
</dbReference>
<proteinExistence type="predicted"/>
<sequence>MAGKQKSNCESCINYVYDEMCGSYVCDVNLDEDELMRFMTYSNYSCPYFQLNDEYSIVRKQI</sequence>
<dbReference type="RefSeq" id="WP_006566892.1">
    <property type="nucleotide sequence ID" value="NZ_BAABRZ010000001.1"/>
</dbReference>
<organism evidence="2">
    <name type="scientific">Anaerostipes caccae</name>
    <dbReference type="NCBI Taxonomy" id="105841"/>
    <lineage>
        <taxon>Bacteria</taxon>
        <taxon>Bacillati</taxon>
        <taxon>Bacillota</taxon>
        <taxon>Clostridia</taxon>
        <taxon>Lachnospirales</taxon>
        <taxon>Lachnospiraceae</taxon>
        <taxon>Anaerostipes</taxon>
    </lineage>
</organism>
<dbReference type="AlphaFoldDB" id="A0A6N2T8C2"/>
<accession>A0A6N2T8C2</accession>
<gene>
    <name evidence="2" type="ORF">ACLFYP115_01250</name>
</gene>
<dbReference type="Pfam" id="PF20076">
    <property type="entry name" value="DUF6472"/>
    <property type="match status" value="1"/>
</dbReference>
<name>A0A6N2T8C2_9FIRM</name>
<evidence type="ECO:0000259" key="1">
    <source>
        <dbReference type="Pfam" id="PF20076"/>
    </source>
</evidence>
<dbReference type="EMBL" id="CACRSQ010000003">
    <property type="protein sequence ID" value="VYS99975.1"/>
    <property type="molecule type" value="Genomic_DNA"/>
</dbReference>
<protein>
    <recommendedName>
        <fullName evidence="1">DUF6472 domain-containing protein</fullName>
    </recommendedName>
</protein>